<dbReference type="AlphaFoldDB" id="A0A8J3E9F1"/>
<dbReference type="GO" id="GO:0004803">
    <property type="term" value="F:transposase activity"/>
    <property type="evidence" value="ECO:0007669"/>
    <property type="project" value="InterPro"/>
</dbReference>
<evidence type="ECO:0008006" key="3">
    <source>
        <dbReference type="Google" id="ProtNLM"/>
    </source>
</evidence>
<gene>
    <name evidence="1" type="ORF">GCM10010995_26050</name>
</gene>
<reference evidence="1" key="2">
    <citation type="submission" date="2020-09" db="EMBL/GenBank/DDBJ databases">
        <authorList>
            <person name="Sun Q."/>
            <person name="Zhou Y."/>
        </authorList>
    </citation>
    <scope>NUCLEOTIDE SEQUENCE</scope>
    <source>
        <strain evidence="1">CGMCC 1.15758</strain>
    </source>
</reference>
<dbReference type="GO" id="GO:0043565">
    <property type="term" value="F:sequence-specific DNA binding"/>
    <property type="evidence" value="ECO:0007669"/>
    <property type="project" value="TreeGrafter"/>
</dbReference>
<dbReference type="PANTHER" id="PTHR36966:SF1">
    <property type="entry name" value="REP-ASSOCIATED TYROSINE TRANSPOSASE"/>
    <property type="match status" value="1"/>
</dbReference>
<name>A0A8J3E9F1_9GAMM</name>
<dbReference type="Gene3D" id="3.30.70.1290">
    <property type="entry name" value="Transposase IS200-like"/>
    <property type="match status" value="1"/>
</dbReference>
<dbReference type="SUPFAM" id="SSF143422">
    <property type="entry name" value="Transposase IS200-like"/>
    <property type="match status" value="1"/>
</dbReference>
<dbReference type="InterPro" id="IPR052715">
    <property type="entry name" value="RAYT_transposase"/>
</dbReference>
<accession>A0A8J3E9F1</accession>
<dbReference type="EMBL" id="BMJS01000050">
    <property type="protein sequence ID" value="GGG07292.1"/>
    <property type="molecule type" value="Genomic_DNA"/>
</dbReference>
<evidence type="ECO:0000313" key="1">
    <source>
        <dbReference type="EMBL" id="GGG07292.1"/>
    </source>
</evidence>
<sequence>MYFVTICTQDKACLFGHVINGEMVLNEMGNIVQDEWLRIEAIWSNVKCGAFVVMPNHFHGVVAITKTVGVIHELPPQMTVKQRRNMLLPKIIGRFKI</sequence>
<dbReference type="GO" id="GO:0006313">
    <property type="term" value="P:DNA transposition"/>
    <property type="evidence" value="ECO:0007669"/>
    <property type="project" value="InterPro"/>
</dbReference>
<evidence type="ECO:0000313" key="2">
    <source>
        <dbReference type="Proteomes" id="UP000636949"/>
    </source>
</evidence>
<reference evidence="1" key="1">
    <citation type="journal article" date="2014" name="Int. J. Syst. Evol. Microbiol.">
        <title>Complete genome sequence of Corynebacterium casei LMG S-19264T (=DSM 44701T), isolated from a smear-ripened cheese.</title>
        <authorList>
            <consortium name="US DOE Joint Genome Institute (JGI-PGF)"/>
            <person name="Walter F."/>
            <person name="Albersmeier A."/>
            <person name="Kalinowski J."/>
            <person name="Ruckert C."/>
        </authorList>
    </citation>
    <scope>NUCLEOTIDE SEQUENCE</scope>
    <source>
        <strain evidence="1">CGMCC 1.15758</strain>
    </source>
</reference>
<keyword evidence="2" id="KW-1185">Reference proteome</keyword>
<comment type="caution">
    <text evidence="1">The sequence shown here is derived from an EMBL/GenBank/DDBJ whole genome shotgun (WGS) entry which is preliminary data.</text>
</comment>
<protein>
    <recommendedName>
        <fullName evidence="3">Transposase IS200-like domain-containing protein</fullName>
    </recommendedName>
</protein>
<organism evidence="1 2">
    <name type="scientific">Cysteiniphilum litorale</name>
    <dbReference type="NCBI Taxonomy" id="2056700"/>
    <lineage>
        <taxon>Bacteria</taxon>
        <taxon>Pseudomonadati</taxon>
        <taxon>Pseudomonadota</taxon>
        <taxon>Gammaproteobacteria</taxon>
        <taxon>Thiotrichales</taxon>
        <taxon>Fastidiosibacteraceae</taxon>
        <taxon>Cysteiniphilum</taxon>
    </lineage>
</organism>
<dbReference type="InterPro" id="IPR036515">
    <property type="entry name" value="Transposase_17_sf"/>
</dbReference>
<dbReference type="Proteomes" id="UP000636949">
    <property type="component" value="Unassembled WGS sequence"/>
</dbReference>
<dbReference type="PANTHER" id="PTHR36966">
    <property type="entry name" value="REP-ASSOCIATED TYROSINE TRANSPOSASE"/>
    <property type="match status" value="1"/>
</dbReference>
<proteinExistence type="predicted"/>